<evidence type="ECO:0000256" key="10">
    <source>
        <dbReference type="ARBA" id="ARBA00047534"/>
    </source>
</evidence>
<dbReference type="Gene3D" id="3.20.20.100">
    <property type="entry name" value="NADP-dependent oxidoreductase domain"/>
    <property type="match status" value="1"/>
</dbReference>
<dbReference type="InterPro" id="IPR005828">
    <property type="entry name" value="MFS_sugar_transport-like"/>
</dbReference>
<evidence type="ECO:0000313" key="15">
    <source>
        <dbReference type="Proteomes" id="UP000184188"/>
    </source>
</evidence>
<name>A0A1L9SMA6_9EURO</name>
<feature type="domain" description="Major facilitator superfamily (MFS) profile" evidence="13">
    <location>
        <begin position="28"/>
        <end position="482"/>
    </location>
</feature>
<gene>
    <name evidence="14" type="ORF">ASPZODRAFT_92511</name>
</gene>
<dbReference type="Gene3D" id="1.20.1250.20">
    <property type="entry name" value="MFS general substrate transporter like domains"/>
    <property type="match status" value="1"/>
</dbReference>
<evidence type="ECO:0000256" key="1">
    <source>
        <dbReference type="ARBA" id="ARBA00004141"/>
    </source>
</evidence>
<dbReference type="GO" id="GO:0016616">
    <property type="term" value="F:oxidoreductase activity, acting on the CH-OH group of donors, NAD or NADP as acceptor"/>
    <property type="evidence" value="ECO:0007669"/>
    <property type="project" value="UniProtKB-ARBA"/>
</dbReference>
<evidence type="ECO:0000256" key="5">
    <source>
        <dbReference type="ARBA" id="ARBA00022692"/>
    </source>
</evidence>
<proteinExistence type="inferred from homology"/>
<organism evidence="14 15">
    <name type="scientific">Penicilliopsis zonata CBS 506.65</name>
    <dbReference type="NCBI Taxonomy" id="1073090"/>
    <lineage>
        <taxon>Eukaryota</taxon>
        <taxon>Fungi</taxon>
        <taxon>Dikarya</taxon>
        <taxon>Ascomycota</taxon>
        <taxon>Pezizomycotina</taxon>
        <taxon>Eurotiomycetes</taxon>
        <taxon>Eurotiomycetidae</taxon>
        <taxon>Eurotiales</taxon>
        <taxon>Aspergillaceae</taxon>
        <taxon>Penicilliopsis</taxon>
    </lineage>
</organism>
<evidence type="ECO:0000313" key="14">
    <source>
        <dbReference type="EMBL" id="OJJ48177.1"/>
    </source>
</evidence>
<evidence type="ECO:0000256" key="7">
    <source>
        <dbReference type="ARBA" id="ARBA00023002"/>
    </source>
</evidence>
<feature type="transmembrane region" description="Helical" evidence="12">
    <location>
        <begin position="287"/>
        <end position="309"/>
    </location>
</feature>
<dbReference type="InterPro" id="IPR003663">
    <property type="entry name" value="Sugar/inositol_transpt"/>
</dbReference>
<comment type="function">
    <text evidence="9">Catalyzes the initial reaction in the xylose utilization pathway by reducing D-xylose into xylitol. Xylose is a major component of hemicelluloses such as xylan. Most fungi utilize D-xylose via three enzymatic reactions, xylose reductase (XR), xylitol dehydrogenase (XDH), and xylulokinase, to form xylulose 5-phosphate, which enters pentose phosphate pathway.</text>
</comment>
<dbReference type="InterPro" id="IPR050360">
    <property type="entry name" value="MFS_Sugar_Transporters"/>
</dbReference>
<feature type="transmembrane region" description="Helical" evidence="12">
    <location>
        <begin position="356"/>
        <end position="376"/>
    </location>
</feature>
<feature type="transmembrane region" description="Helical" evidence="12">
    <location>
        <begin position="161"/>
        <end position="180"/>
    </location>
</feature>
<dbReference type="InterPro" id="IPR036259">
    <property type="entry name" value="MFS_trans_sf"/>
</dbReference>
<dbReference type="InterPro" id="IPR020471">
    <property type="entry name" value="AKR"/>
</dbReference>
<accession>A0A1L9SMA6</accession>
<keyword evidence="5 12" id="KW-0812">Transmembrane</keyword>
<feature type="transmembrane region" description="Helical" evidence="12">
    <location>
        <begin position="329"/>
        <end position="347"/>
    </location>
</feature>
<keyword evidence="6 12" id="KW-1133">Transmembrane helix</keyword>
<dbReference type="GO" id="GO:0016020">
    <property type="term" value="C:membrane"/>
    <property type="evidence" value="ECO:0007669"/>
    <property type="project" value="UniProtKB-SubCell"/>
</dbReference>
<dbReference type="InterPro" id="IPR023210">
    <property type="entry name" value="NADP_OxRdtase_dom"/>
</dbReference>
<dbReference type="SUPFAM" id="SSF103473">
    <property type="entry name" value="MFS general substrate transporter"/>
    <property type="match status" value="1"/>
</dbReference>
<evidence type="ECO:0000256" key="4">
    <source>
        <dbReference type="ARBA" id="ARBA00022448"/>
    </source>
</evidence>
<dbReference type="InterPro" id="IPR036812">
    <property type="entry name" value="NAD(P)_OxRdtase_dom_sf"/>
</dbReference>
<feature type="transmembrane region" description="Helical" evidence="12">
    <location>
        <begin position="396"/>
        <end position="416"/>
    </location>
</feature>
<feature type="transmembrane region" description="Helical" evidence="12">
    <location>
        <begin position="104"/>
        <end position="121"/>
    </location>
</feature>
<dbReference type="VEuPathDB" id="FungiDB:ASPZODRAFT_92511"/>
<feature type="transmembrane region" description="Helical" evidence="12">
    <location>
        <begin position="192"/>
        <end position="214"/>
    </location>
</feature>
<dbReference type="OrthoDB" id="5296287at2759"/>
<dbReference type="AlphaFoldDB" id="A0A1L9SMA6"/>
<dbReference type="PROSITE" id="PS00798">
    <property type="entry name" value="ALDOKETO_REDUCTASE_1"/>
    <property type="match status" value="1"/>
</dbReference>
<feature type="transmembrane region" description="Helical" evidence="12">
    <location>
        <begin position="74"/>
        <end position="92"/>
    </location>
</feature>
<comment type="subcellular location">
    <subcellularLocation>
        <location evidence="1">Membrane</location>
        <topology evidence="1">Multi-pass membrane protein</topology>
    </subcellularLocation>
</comment>
<keyword evidence="7" id="KW-0560">Oxidoreductase</keyword>
<comment type="catalytic activity">
    <reaction evidence="10">
        <text>xylitol + NADP(+) = D-xylose + NADPH + H(+)</text>
        <dbReference type="Rhea" id="RHEA:27445"/>
        <dbReference type="ChEBI" id="CHEBI:15378"/>
        <dbReference type="ChEBI" id="CHEBI:17151"/>
        <dbReference type="ChEBI" id="CHEBI:53455"/>
        <dbReference type="ChEBI" id="CHEBI:57783"/>
        <dbReference type="ChEBI" id="CHEBI:58349"/>
        <dbReference type="EC" id="1.1.1.307"/>
    </reaction>
</comment>
<dbReference type="InterPro" id="IPR018170">
    <property type="entry name" value="Aldo/ket_reductase_CS"/>
</dbReference>
<dbReference type="EMBL" id="KV878339">
    <property type="protein sequence ID" value="OJJ48177.1"/>
    <property type="molecule type" value="Genomic_DNA"/>
</dbReference>
<evidence type="ECO:0000256" key="2">
    <source>
        <dbReference type="ARBA" id="ARBA00010992"/>
    </source>
</evidence>
<evidence type="ECO:0000256" key="11">
    <source>
        <dbReference type="ARBA" id="ARBA00049485"/>
    </source>
</evidence>
<dbReference type="PANTHER" id="PTHR48022:SF8">
    <property type="entry name" value="MAJOR FACILITATOR SUPERFAMILY (MFS) PROFILE DOMAIN-CONTAINING PROTEIN-RELATED"/>
    <property type="match status" value="1"/>
</dbReference>
<dbReference type="InterPro" id="IPR020846">
    <property type="entry name" value="MFS_dom"/>
</dbReference>
<dbReference type="SUPFAM" id="SSF51430">
    <property type="entry name" value="NAD(P)-linked oxidoreductase"/>
    <property type="match status" value="1"/>
</dbReference>
<comment type="similarity">
    <text evidence="2">Belongs to the major facilitator superfamily. Sugar transporter (TC 2.A.1.1) family.</text>
</comment>
<protein>
    <recommendedName>
        <fullName evidence="3">D-xylose reductase [NAD(P)H]</fullName>
        <ecNumber evidence="3">1.1.1.307</ecNumber>
    </recommendedName>
</protein>
<dbReference type="RefSeq" id="XP_022582687.1">
    <property type="nucleotide sequence ID" value="XM_022730445.1"/>
</dbReference>
<dbReference type="GeneID" id="34616909"/>
<evidence type="ECO:0000259" key="13">
    <source>
        <dbReference type="PROSITE" id="PS50850"/>
    </source>
</evidence>
<evidence type="ECO:0000256" key="12">
    <source>
        <dbReference type="SAM" id="Phobius"/>
    </source>
</evidence>
<evidence type="ECO:0000256" key="6">
    <source>
        <dbReference type="ARBA" id="ARBA00022989"/>
    </source>
</evidence>
<feature type="transmembrane region" description="Helical" evidence="12">
    <location>
        <begin position="127"/>
        <end position="149"/>
    </location>
</feature>
<dbReference type="PANTHER" id="PTHR48022">
    <property type="entry name" value="PLASTIDIC GLUCOSE TRANSPORTER 4"/>
    <property type="match status" value="1"/>
</dbReference>
<dbReference type="FunFam" id="3.20.20.100:FF:000002">
    <property type="entry name" value="2,5-diketo-D-gluconic acid reductase A"/>
    <property type="match status" value="1"/>
</dbReference>
<evidence type="ECO:0000256" key="3">
    <source>
        <dbReference type="ARBA" id="ARBA00012845"/>
    </source>
</evidence>
<dbReference type="NCBIfam" id="TIGR00879">
    <property type="entry name" value="SP"/>
    <property type="match status" value="1"/>
</dbReference>
<dbReference type="PROSITE" id="PS50850">
    <property type="entry name" value="MFS"/>
    <property type="match status" value="1"/>
</dbReference>
<dbReference type="Pfam" id="PF00248">
    <property type="entry name" value="Aldo_ket_red"/>
    <property type="match status" value="1"/>
</dbReference>
<evidence type="ECO:0000256" key="9">
    <source>
        <dbReference type="ARBA" id="ARBA00025065"/>
    </source>
</evidence>
<sequence length="844" mass="94171">MAGGTSIWISKDAKNDPREIFNPRLLFLLVAVSWAGCFYGFDTGNISGILTLPSFEKDFGLDKLSTSALDNRKGTIAAMLAAGSSAGALLAAPTSDLLGRKWSVFSWGLVFVVGAIMQMVAQYNVLLAGRFIGGMGVGASSMLTPQFLAENAPRSVRGSMTATYNLMIIMTLMLAFWINYGVDLWKNPDSSQWRTAMGIQIIPGVLLCLMIPFVPETPRYLINQGKAEQGVKNLCKLRKLPADHPYLQTEYQEIEAQVRHEQESHAGHSYWVVLKDVFTVKSNFRRFFLVVWLFLFHKFTGTDSLNYYAPEIFELIGIKGNDNTLLATGIYGVVKFVSTIIYVAVLVDRIGRRRPLLVGATMQATAMLYLALYLRFTGSNTSTIGGTPAGGIVGVVWIYIYAIGWSFGHSVAPYVVAAEIFPSRIRSFCMSIGLFIDWIVDYGITRATPNMITNLGWGTFLVFSLLTYVGVVFIFFCLPELKGRSIESMDDLFEQPLWTMWRHAYPTEEEKVRQDVREMMDTGEYKGSAMHIEAAYRTFFLMKTFTLNTGAQIPAVGFGTWKAAPGEAATAVRIAFEAGYRHFDCAPLYGNEAEIGQVFKSINVPREEYFVTTKLWSSDHRRITEALDKSLADLCLDYVDLYLMHWPVTLDPNPGPAQYGKENRKVHAQGWDFTDTWREMEKLLTMGKVRAIGVANCSTVNLEKLLAKATVVPAVNQTEIQPLLPQRKLNEYCAQRGIHQTAFGPLGGSGSTLHQHPVIQRIAANRGIETGNVMLSWGVQKGWSVIPKSTSKTRIEANLRGNVELSKQEMQELDALSLPRGKRFNRPDWGTVIFHDDAEVDLEE</sequence>
<dbReference type="InterPro" id="IPR005829">
    <property type="entry name" value="Sugar_transporter_CS"/>
</dbReference>
<dbReference type="STRING" id="1073090.A0A1L9SMA6"/>
<reference evidence="15" key="1">
    <citation type="journal article" date="2017" name="Genome Biol.">
        <title>Comparative genomics reveals high biological diversity and specific adaptations in the industrially and medically important fungal genus Aspergillus.</title>
        <authorList>
            <person name="de Vries R.P."/>
            <person name="Riley R."/>
            <person name="Wiebenga A."/>
            <person name="Aguilar-Osorio G."/>
            <person name="Amillis S."/>
            <person name="Uchima C.A."/>
            <person name="Anderluh G."/>
            <person name="Asadollahi M."/>
            <person name="Askin M."/>
            <person name="Barry K."/>
            <person name="Battaglia E."/>
            <person name="Bayram O."/>
            <person name="Benocci T."/>
            <person name="Braus-Stromeyer S.A."/>
            <person name="Caldana C."/>
            <person name="Canovas D."/>
            <person name="Cerqueira G.C."/>
            <person name="Chen F."/>
            <person name="Chen W."/>
            <person name="Choi C."/>
            <person name="Clum A."/>
            <person name="Dos Santos R.A."/>
            <person name="Damasio A.R."/>
            <person name="Diallinas G."/>
            <person name="Emri T."/>
            <person name="Fekete E."/>
            <person name="Flipphi M."/>
            <person name="Freyberg S."/>
            <person name="Gallo A."/>
            <person name="Gournas C."/>
            <person name="Habgood R."/>
            <person name="Hainaut M."/>
            <person name="Harispe M.L."/>
            <person name="Henrissat B."/>
            <person name="Hilden K.S."/>
            <person name="Hope R."/>
            <person name="Hossain A."/>
            <person name="Karabika E."/>
            <person name="Karaffa L."/>
            <person name="Karanyi Z."/>
            <person name="Krasevec N."/>
            <person name="Kuo A."/>
            <person name="Kusch H."/>
            <person name="LaButti K."/>
            <person name="Lagendijk E.L."/>
            <person name="Lapidus A."/>
            <person name="Levasseur A."/>
            <person name="Lindquist E."/>
            <person name="Lipzen A."/>
            <person name="Logrieco A.F."/>
            <person name="MacCabe A."/>
            <person name="Maekelae M.R."/>
            <person name="Malavazi I."/>
            <person name="Melin P."/>
            <person name="Meyer V."/>
            <person name="Mielnichuk N."/>
            <person name="Miskei M."/>
            <person name="Molnar A.P."/>
            <person name="Mule G."/>
            <person name="Ngan C.Y."/>
            <person name="Orejas M."/>
            <person name="Orosz E."/>
            <person name="Ouedraogo J.P."/>
            <person name="Overkamp K.M."/>
            <person name="Park H.-S."/>
            <person name="Perrone G."/>
            <person name="Piumi F."/>
            <person name="Punt P.J."/>
            <person name="Ram A.F."/>
            <person name="Ramon A."/>
            <person name="Rauscher S."/>
            <person name="Record E."/>
            <person name="Riano-Pachon D.M."/>
            <person name="Robert V."/>
            <person name="Roehrig J."/>
            <person name="Ruller R."/>
            <person name="Salamov A."/>
            <person name="Salih N.S."/>
            <person name="Samson R.A."/>
            <person name="Sandor E."/>
            <person name="Sanguinetti M."/>
            <person name="Schuetze T."/>
            <person name="Sepcic K."/>
            <person name="Shelest E."/>
            <person name="Sherlock G."/>
            <person name="Sophianopoulou V."/>
            <person name="Squina F.M."/>
            <person name="Sun H."/>
            <person name="Susca A."/>
            <person name="Todd R.B."/>
            <person name="Tsang A."/>
            <person name="Unkles S.E."/>
            <person name="van de Wiele N."/>
            <person name="van Rossen-Uffink D."/>
            <person name="Oliveira J.V."/>
            <person name="Vesth T.C."/>
            <person name="Visser J."/>
            <person name="Yu J.-H."/>
            <person name="Zhou M."/>
            <person name="Andersen M.R."/>
            <person name="Archer D.B."/>
            <person name="Baker S.E."/>
            <person name="Benoit I."/>
            <person name="Brakhage A.A."/>
            <person name="Braus G.H."/>
            <person name="Fischer R."/>
            <person name="Frisvad J.C."/>
            <person name="Goldman G.H."/>
            <person name="Houbraken J."/>
            <person name="Oakley B."/>
            <person name="Pocsi I."/>
            <person name="Scazzocchio C."/>
            <person name="Seiboth B."/>
            <person name="vanKuyk P.A."/>
            <person name="Wortman J."/>
            <person name="Dyer P.S."/>
            <person name="Grigoriev I.V."/>
        </authorList>
    </citation>
    <scope>NUCLEOTIDE SEQUENCE [LARGE SCALE GENOMIC DNA]</scope>
    <source>
        <strain evidence="15">CBS 506.65</strain>
    </source>
</reference>
<dbReference type="PROSITE" id="PS00216">
    <property type="entry name" value="SUGAR_TRANSPORT_1"/>
    <property type="match status" value="2"/>
</dbReference>
<evidence type="ECO:0000256" key="8">
    <source>
        <dbReference type="ARBA" id="ARBA00023136"/>
    </source>
</evidence>
<keyword evidence="15" id="KW-1185">Reference proteome</keyword>
<dbReference type="PROSITE" id="PS00217">
    <property type="entry name" value="SUGAR_TRANSPORT_2"/>
    <property type="match status" value="1"/>
</dbReference>
<keyword evidence="4" id="KW-0813">Transport</keyword>
<comment type="catalytic activity">
    <reaction evidence="11">
        <text>xylitol + NAD(+) = D-xylose + NADH + H(+)</text>
        <dbReference type="Rhea" id="RHEA:27441"/>
        <dbReference type="ChEBI" id="CHEBI:15378"/>
        <dbReference type="ChEBI" id="CHEBI:17151"/>
        <dbReference type="ChEBI" id="CHEBI:53455"/>
        <dbReference type="ChEBI" id="CHEBI:57540"/>
        <dbReference type="ChEBI" id="CHEBI:57945"/>
        <dbReference type="EC" id="1.1.1.307"/>
    </reaction>
</comment>
<dbReference type="GO" id="GO:0005351">
    <property type="term" value="F:carbohydrate:proton symporter activity"/>
    <property type="evidence" value="ECO:0007669"/>
    <property type="project" value="TreeGrafter"/>
</dbReference>
<dbReference type="PRINTS" id="PR00069">
    <property type="entry name" value="ALDKETRDTASE"/>
</dbReference>
<keyword evidence="8 12" id="KW-0472">Membrane</keyword>
<dbReference type="Proteomes" id="UP000184188">
    <property type="component" value="Unassembled WGS sequence"/>
</dbReference>
<feature type="transmembrane region" description="Helical" evidence="12">
    <location>
        <begin position="21"/>
        <end position="41"/>
    </location>
</feature>
<feature type="transmembrane region" description="Helical" evidence="12">
    <location>
        <begin position="457"/>
        <end position="478"/>
    </location>
</feature>
<dbReference type="EC" id="1.1.1.307" evidence="3"/>
<dbReference type="Pfam" id="PF00083">
    <property type="entry name" value="Sugar_tr"/>
    <property type="match status" value="1"/>
</dbReference>